<feature type="coiled-coil region" evidence="1">
    <location>
        <begin position="61"/>
        <end position="95"/>
    </location>
</feature>
<evidence type="ECO:0000256" key="1">
    <source>
        <dbReference type="SAM" id="Coils"/>
    </source>
</evidence>
<dbReference type="InterPro" id="IPR036047">
    <property type="entry name" value="F-box-like_dom_sf"/>
</dbReference>
<evidence type="ECO:0000313" key="3">
    <source>
        <dbReference type="EMBL" id="KAK7021135.1"/>
    </source>
</evidence>
<organism evidence="3 4">
    <name type="scientific">Paramarasmius palmivorus</name>
    <dbReference type="NCBI Taxonomy" id="297713"/>
    <lineage>
        <taxon>Eukaryota</taxon>
        <taxon>Fungi</taxon>
        <taxon>Dikarya</taxon>
        <taxon>Basidiomycota</taxon>
        <taxon>Agaricomycotina</taxon>
        <taxon>Agaricomycetes</taxon>
        <taxon>Agaricomycetidae</taxon>
        <taxon>Agaricales</taxon>
        <taxon>Marasmiineae</taxon>
        <taxon>Marasmiaceae</taxon>
        <taxon>Paramarasmius</taxon>
    </lineage>
</organism>
<sequence length="520" mass="58667">MTPSSAFKSSSRPNIKPPLLSIERALDDRFPFDVIPSQLNKRLRAPGVLSPEDRAHFDSILAVADLRIEETHQRIEKYEQELPRLRRSLDFLHARRLQIKLLYHPIRKLPPEILSYIFSLCADEVQLNSDASLVTHSFNLVSKHWRRVYCSTPQVWNRLHMRIDPSVISPSFITPRLYRREGQLETVLSIPFYPSSIHLVMHGANVSGASRVLENMKSCIRPVRCLELELGDMYQTPSGISFFEKLHKACPNLISFSLDAPWCPAFHIFNTSSLFTRLTHLRVSLPIDTALAAILSCGRSLVFAHIQATINHHDFHKKISERHVGVSLKSDEPNLHTLSSLACLTIELDNEYACRDPGMAIARLLERISASSLTSLEVLSDRRLPPRKLFTCVSREVSSSTQGAKGSDGAQTTKQEFPGFRIVTERFLRFLTLTKTRVVLPNLRRVELLVLADWEKDAFEKMLRSRVGTRLASFHLGIMGKVSKLSIFELRAIEAKMGNGAVVIVRHNTDGGGGDSLIGL</sequence>
<evidence type="ECO:0000313" key="4">
    <source>
        <dbReference type="Proteomes" id="UP001383192"/>
    </source>
</evidence>
<accession>A0AAW0B809</accession>
<dbReference type="AlphaFoldDB" id="A0AAW0B809"/>
<feature type="domain" description="F-box" evidence="2">
    <location>
        <begin position="107"/>
        <end position="161"/>
    </location>
</feature>
<keyword evidence="4" id="KW-1185">Reference proteome</keyword>
<evidence type="ECO:0000259" key="2">
    <source>
        <dbReference type="Pfam" id="PF12937"/>
    </source>
</evidence>
<protein>
    <recommendedName>
        <fullName evidence="2">F-box domain-containing protein</fullName>
    </recommendedName>
</protein>
<dbReference type="Pfam" id="PF12937">
    <property type="entry name" value="F-box-like"/>
    <property type="match status" value="1"/>
</dbReference>
<dbReference type="SUPFAM" id="SSF81383">
    <property type="entry name" value="F-box domain"/>
    <property type="match status" value="1"/>
</dbReference>
<gene>
    <name evidence="3" type="ORF">VNI00_017496</name>
</gene>
<comment type="caution">
    <text evidence="3">The sequence shown here is derived from an EMBL/GenBank/DDBJ whole genome shotgun (WGS) entry which is preliminary data.</text>
</comment>
<name>A0AAW0B809_9AGAR</name>
<dbReference type="EMBL" id="JAYKXP010000174">
    <property type="protein sequence ID" value="KAK7021135.1"/>
    <property type="molecule type" value="Genomic_DNA"/>
</dbReference>
<reference evidence="3 4" key="1">
    <citation type="submission" date="2024-01" db="EMBL/GenBank/DDBJ databases">
        <title>A draft genome for a cacao thread blight-causing isolate of Paramarasmius palmivorus.</title>
        <authorList>
            <person name="Baruah I.K."/>
            <person name="Bukari Y."/>
            <person name="Amoako-Attah I."/>
            <person name="Meinhardt L.W."/>
            <person name="Bailey B.A."/>
            <person name="Cohen S.P."/>
        </authorList>
    </citation>
    <scope>NUCLEOTIDE SEQUENCE [LARGE SCALE GENOMIC DNA]</scope>
    <source>
        <strain evidence="3 4">GH-12</strain>
    </source>
</reference>
<dbReference type="Proteomes" id="UP001383192">
    <property type="component" value="Unassembled WGS sequence"/>
</dbReference>
<dbReference type="InterPro" id="IPR001810">
    <property type="entry name" value="F-box_dom"/>
</dbReference>
<dbReference type="Gene3D" id="1.20.1280.50">
    <property type="match status" value="1"/>
</dbReference>
<proteinExistence type="predicted"/>
<keyword evidence="1" id="KW-0175">Coiled coil</keyword>